<dbReference type="AlphaFoldDB" id="A0A6C1U326"/>
<proteinExistence type="predicted"/>
<evidence type="ECO:0000313" key="2">
    <source>
        <dbReference type="Proteomes" id="UP000336646"/>
    </source>
</evidence>
<name>A0A6C1U326_9CORY</name>
<protein>
    <submittedName>
        <fullName evidence="1">Uncharacterized protein</fullName>
    </submittedName>
</protein>
<dbReference type="EMBL" id="RXIR01000006">
    <property type="protein sequence ID" value="TVS29283.1"/>
    <property type="molecule type" value="Genomic_DNA"/>
</dbReference>
<accession>A0A6C1U326</accession>
<organism evidence="1 2">
    <name type="scientific">Corynebacterium sanguinis</name>
    <dbReference type="NCBI Taxonomy" id="2594913"/>
    <lineage>
        <taxon>Bacteria</taxon>
        <taxon>Bacillati</taxon>
        <taxon>Actinomycetota</taxon>
        <taxon>Actinomycetes</taxon>
        <taxon>Mycobacteriales</taxon>
        <taxon>Corynebacteriaceae</taxon>
        <taxon>Corynebacterium</taxon>
    </lineage>
</organism>
<sequence length="140" mass="15026">MIWKGSSLVDGPTTVAEATADAVVCGAVTLKVCSTAPSNFLATAPDGSTYRVEKAGLTVSRYRAHCDGRSYALNRTSGKRREILDAEGRVIARTRGLPNGDLDVDWAAKAQERGAGAMLDVVFMSWALTFIDAPTRRTLY</sequence>
<dbReference type="Proteomes" id="UP000336646">
    <property type="component" value="Unassembled WGS sequence"/>
</dbReference>
<evidence type="ECO:0000313" key="1">
    <source>
        <dbReference type="EMBL" id="TVS29283.1"/>
    </source>
</evidence>
<gene>
    <name evidence="1" type="ORF">EKI59_04320</name>
</gene>
<comment type="caution">
    <text evidence="1">The sequence shown here is derived from an EMBL/GenBank/DDBJ whole genome shotgun (WGS) entry which is preliminary data.</text>
</comment>
<dbReference type="RefSeq" id="WP_144772838.1">
    <property type="nucleotide sequence ID" value="NZ_RXIR01000006.1"/>
</dbReference>
<reference evidence="1 2" key="1">
    <citation type="submission" date="2018-12" db="EMBL/GenBank/DDBJ databases">
        <title>Corynebacterium sanguinis sp. nov., a clinically-associated and environmental corynebacterium.</title>
        <authorList>
            <person name="Gonzales-Siles L."/>
            <person name="Jaen-Luchoro D."/>
            <person name="Cardew S."/>
            <person name="Inganas E."/>
            <person name="Ohlen M."/>
            <person name="Jensie-Markopolous S."/>
            <person name="Pinyeiro-Iglesias B."/>
            <person name="Molin K."/>
            <person name="Skovbjerg S."/>
            <person name="Svensson-Stadler L."/>
            <person name="Funke G."/>
            <person name="Moore E.R.B."/>
        </authorList>
    </citation>
    <scope>NUCLEOTIDE SEQUENCE [LARGE SCALE GENOMIC DNA]</scope>
    <source>
        <strain evidence="1 2">58734</strain>
    </source>
</reference>
<dbReference type="OrthoDB" id="4411809at2"/>